<organism evidence="1 2">
    <name type="scientific">Penstemon davidsonii</name>
    <dbReference type="NCBI Taxonomy" id="160366"/>
    <lineage>
        <taxon>Eukaryota</taxon>
        <taxon>Viridiplantae</taxon>
        <taxon>Streptophyta</taxon>
        <taxon>Embryophyta</taxon>
        <taxon>Tracheophyta</taxon>
        <taxon>Spermatophyta</taxon>
        <taxon>Magnoliopsida</taxon>
        <taxon>eudicotyledons</taxon>
        <taxon>Gunneridae</taxon>
        <taxon>Pentapetalae</taxon>
        <taxon>asterids</taxon>
        <taxon>lamiids</taxon>
        <taxon>Lamiales</taxon>
        <taxon>Plantaginaceae</taxon>
        <taxon>Cheloneae</taxon>
        <taxon>Penstemon</taxon>
    </lineage>
</organism>
<dbReference type="Gene3D" id="1.25.40.10">
    <property type="entry name" value="Tetratricopeptide repeat domain"/>
    <property type="match status" value="1"/>
</dbReference>
<dbReference type="InterPro" id="IPR046960">
    <property type="entry name" value="PPR_At4g14850-like_plant"/>
</dbReference>
<accession>A0ABR0DW87</accession>
<dbReference type="PANTHER" id="PTHR47926">
    <property type="entry name" value="PENTATRICOPEPTIDE REPEAT-CONTAINING PROTEIN"/>
    <property type="match status" value="1"/>
</dbReference>
<protein>
    <submittedName>
        <fullName evidence="1">Uncharacterized protein</fullName>
    </submittedName>
</protein>
<gene>
    <name evidence="1" type="ORF">RD792_005889</name>
</gene>
<comment type="caution">
    <text evidence="1">The sequence shown here is derived from an EMBL/GenBank/DDBJ whole genome shotgun (WGS) entry which is preliminary data.</text>
</comment>
<sequence length="145" mass="16915">MDDKHGKERHKPDDITFLGVLSACSYSGFVDEGRHYFKTMIETWGIEPKIEHYGCMIDFSDVVTVRKRMLDTKTKKRPGRSTIQIEEKIHEFAAGDRSRESAGVIYDVLDQVTREARVQGYMPYFEYVVVNIENEDEYNFMVEDS</sequence>
<name>A0ABR0DW87_9LAMI</name>
<keyword evidence="2" id="KW-1185">Reference proteome</keyword>
<evidence type="ECO:0000313" key="2">
    <source>
        <dbReference type="Proteomes" id="UP001291926"/>
    </source>
</evidence>
<dbReference type="PANTHER" id="PTHR47926:SF347">
    <property type="entry name" value="PENTATRICOPEPTIDE REPEAT-CONTAINING PROTEIN"/>
    <property type="match status" value="1"/>
</dbReference>
<proteinExistence type="predicted"/>
<evidence type="ECO:0000313" key="1">
    <source>
        <dbReference type="EMBL" id="KAK4493488.1"/>
    </source>
</evidence>
<dbReference type="EMBL" id="JAYDYQ010000173">
    <property type="protein sequence ID" value="KAK4493488.1"/>
    <property type="molecule type" value="Genomic_DNA"/>
</dbReference>
<dbReference type="Proteomes" id="UP001291926">
    <property type="component" value="Unassembled WGS sequence"/>
</dbReference>
<reference evidence="1 2" key="1">
    <citation type="journal article" date="2023" name="bioRxiv">
        <title>Genome report: Whole genome sequence and annotation of Penstemon davidsonii.</title>
        <authorList>
            <person name="Ostevik K.L."/>
            <person name="Alabady M."/>
            <person name="Zhang M."/>
            <person name="Rausher M.D."/>
        </authorList>
    </citation>
    <scope>NUCLEOTIDE SEQUENCE [LARGE SCALE GENOMIC DNA]</scope>
    <source>
        <strain evidence="1">DNT005</strain>
        <tissue evidence="1">Whole leaf</tissue>
    </source>
</reference>
<dbReference type="InterPro" id="IPR011990">
    <property type="entry name" value="TPR-like_helical_dom_sf"/>
</dbReference>